<feature type="domain" description="DUF5107" evidence="1">
    <location>
        <begin position="40"/>
        <end position="325"/>
    </location>
</feature>
<dbReference type="Pfam" id="PF17128">
    <property type="entry name" value="DUF5107"/>
    <property type="match status" value="1"/>
</dbReference>
<protein>
    <submittedName>
        <fullName evidence="2">DUF5107 domain-containing protein</fullName>
    </submittedName>
</protein>
<sequence>MSTAVKVWQEAIELPTWLTGKQDTHPMFLAHRVYQGSSGAVYPYGVTDTLTGEKVMKTYQALYLENDFLKIMLLPELGGRVHRAWDKIKQRDFVYYNEVVKPALVGLLGPWISGGIEFNWPQHHRPTTFMPVDFTLQAHDNGAQTVWMGEVEPMRGLQVMTGFTLYPHKALLEISAKIYNGNPTPRHFLWWANPAVTGGDGHQSVFPPDVTAVFDHGKRDVSSFPIATGTYYKVDYSAGVDISRYKNIPVPTSYMADKSDYDFVGAYDHEQQGGLLHIADHHVSPGKKQWTWGNCDFGRAWDRNLTDNNGPYIELMTGVFTDNQPDFTWLDAFEEKCFVQNFLPYSALGTVQNASGQAVIKLERHGPKLAWGIYAVSPLQGAKIRISSEDGTQILLEKDMTLQPGDVVQGELSGEFPSRLQLRLLNEQGQELLSYLEHQASETPLPSPASAPLPAQDITSADEAWFIGQHLEQYNHASQGAVNYYRRGVELDALDYRCNLALATLSYNQANFTQALAFADVALSRAHRLNKNPQCGLASLVRANALEETGDFDAAFDSYYRAVWSGNAKSGGYFGLTRIAIRREQYPQALSFCEQGLATQANHYGLIGLKATLLCLLGQDAETYIEAHLTRYPLHYLLHFLRYHLSPDAKSAAQLRDVTGRRGENAMNIAIQLTGCGLDALALEALDVLKSQETLPLYLQASLQKEGREALCLAARNAFPQHVRFPQWLAEVRMLEAFPDDAFALHLLASFHYSKGNTQTAVACWQRCLVLEPDFADAWRGLGIDAWNRQQDSAKAHHCLEEACRLQPQDARLLFESDLLNRLTGVAPQIRLARLEKVLSVATQRDDLIAELLSLYNQCGQLQTARALLADRKFHPWEGGEGRITGQYLLNKQLLAFEYLSAGDVVAAQAQLLSALEYPQNLSEGRLVGQTDNDICFWLGICAQKLQQHKQAQTWFERAAAGDKGIGERRYYNDQPVDYLFYQGMALRKLNDIEQSRQVFRHMLEWAESTADQPVQADFFAVSLPDLVVLTSDRQKEHRIHCLLVKALALRGLENESYADVLQQIFALDPSCAKAHLFSQLPDC</sequence>
<keyword evidence="3" id="KW-1185">Reference proteome</keyword>
<dbReference type="Proteomes" id="UP000699865">
    <property type="component" value="Unassembled WGS sequence"/>
</dbReference>
<dbReference type="RefSeq" id="WP_217138126.1">
    <property type="nucleotide sequence ID" value="NZ_JAFMOU010000065.1"/>
</dbReference>
<reference evidence="2 3" key="1">
    <citation type="submission" date="2021-03" db="EMBL/GenBank/DDBJ databases">
        <title>Five novel Rahnella species.</title>
        <authorList>
            <person name="Brady C."/>
            <person name="Asselin J."/>
            <person name="Beer S."/>
            <person name="Bruberg M.B."/>
            <person name="Crampton B."/>
            <person name="Venter S."/>
            <person name="Arnold D."/>
            <person name="Denman S."/>
        </authorList>
    </citation>
    <scope>NUCLEOTIDE SEQUENCE [LARGE SCALE GENOMIC DNA]</scope>
    <source>
        <strain evidence="2 3">L72c</strain>
    </source>
</reference>
<dbReference type="InterPro" id="IPR033396">
    <property type="entry name" value="DUF5107"/>
</dbReference>
<dbReference type="SMART" id="SM00028">
    <property type="entry name" value="TPR"/>
    <property type="match status" value="4"/>
</dbReference>
<dbReference type="PANTHER" id="PTHR12558">
    <property type="entry name" value="CELL DIVISION CYCLE 16,23,27"/>
    <property type="match status" value="1"/>
</dbReference>
<name>A0ABS6KZC2_9GAMM</name>
<dbReference type="PANTHER" id="PTHR12558:SF13">
    <property type="entry name" value="CELL DIVISION CYCLE PROTEIN 27 HOMOLOG"/>
    <property type="match status" value="1"/>
</dbReference>
<gene>
    <name evidence="2" type="ORF">J1786_08235</name>
</gene>
<dbReference type="Pfam" id="PF13432">
    <property type="entry name" value="TPR_16"/>
    <property type="match status" value="1"/>
</dbReference>
<dbReference type="InterPro" id="IPR019734">
    <property type="entry name" value="TPR_rpt"/>
</dbReference>
<comment type="caution">
    <text evidence="2">The sequence shown here is derived from an EMBL/GenBank/DDBJ whole genome shotgun (WGS) entry which is preliminary data.</text>
</comment>
<evidence type="ECO:0000259" key="1">
    <source>
        <dbReference type="Pfam" id="PF17128"/>
    </source>
</evidence>
<evidence type="ECO:0000313" key="2">
    <source>
        <dbReference type="EMBL" id="MBU9834798.1"/>
    </source>
</evidence>
<accession>A0ABS6KZC2</accession>
<proteinExistence type="predicted"/>
<organism evidence="2 3">
    <name type="scientific">Rahnella perminowiae</name>
    <dbReference type="NCBI Taxonomy" id="2816244"/>
    <lineage>
        <taxon>Bacteria</taxon>
        <taxon>Pseudomonadati</taxon>
        <taxon>Pseudomonadota</taxon>
        <taxon>Gammaproteobacteria</taxon>
        <taxon>Enterobacterales</taxon>
        <taxon>Yersiniaceae</taxon>
        <taxon>Rahnella</taxon>
    </lineage>
</organism>
<evidence type="ECO:0000313" key="3">
    <source>
        <dbReference type="Proteomes" id="UP000699865"/>
    </source>
</evidence>
<dbReference type="EMBL" id="JAFMOU010000065">
    <property type="protein sequence ID" value="MBU9834798.1"/>
    <property type="molecule type" value="Genomic_DNA"/>
</dbReference>